<sequence length="634" mass="70608">METEAMEGTEGIEGIEGMEKINHKRMLLSTIRALEPRYNPELRLLRSPFSSPGYHTTLRNVEFIHSTRDSLSYALGLLDTELPSYEQRAFEIIAQVVSLQEQDRSRDTFGIWSWFYEEPLDRMAPPDWNWADFCGSRLVLALSRHGHRIPAELREAVRQAVTYACEAIIKRNVGPDYTNIAILGALVTSMAGEELGRTDFAAYGLERLTRLYEYTKPRRVFQEYNSPVYTYIAILELSKFRAGTKEDRVKLLCDELIGMTWKTVAEHYHPATGQWSGPHSRCYETLLNEQSRAFLQVATGGKVKFFAWDDLPYEEEWYGSGISCPEAYLDLFTVPATKEVRRLYEGGAYVSAGGGTEGRGCEGRENVSEGDEKEGQGSEGGASSGTGEKWAVTFLTPEYSLGSFSNSDCWNQRRPLLAYVNNEGRPASVRFRCLHDGYDYCSARFQSWQQRGHVLFGIDFLTDGGDTHPNLDRIDGCIEAGDFRLRLEIGGHLNRVQAIHREKGALIQIGPIDCELRTWFAGFSGEGAEKQSLAWEVRELEDTLAVDLVLYSGARRTIDFRKLEQAAIVCSLDMGSSGVAAAPVIEAAASGRLRVGPGPDVAAAGRSSGGETADEPIAGRETAFYLSLRPRPGV</sequence>
<gene>
    <name evidence="2" type="ORF">GCM10010912_09360</name>
</gene>
<feature type="region of interest" description="Disordered" evidence="1">
    <location>
        <begin position="355"/>
        <end position="386"/>
    </location>
</feature>
<accession>A0A917C0T3</accession>
<dbReference type="PANTHER" id="PTHR40616">
    <property type="entry name" value="LINALOOL DEHYDRATASE_ISOMERASE DOMAIN-CONTAINING PROTEIN"/>
    <property type="match status" value="1"/>
</dbReference>
<dbReference type="AlphaFoldDB" id="A0A917C0T3"/>
<evidence type="ECO:0000313" key="2">
    <source>
        <dbReference type="EMBL" id="GGF66509.1"/>
    </source>
</evidence>
<reference evidence="2" key="2">
    <citation type="submission" date="2020-09" db="EMBL/GenBank/DDBJ databases">
        <authorList>
            <person name="Sun Q."/>
            <person name="Zhou Y."/>
        </authorList>
    </citation>
    <scope>NUCLEOTIDE SEQUENCE</scope>
    <source>
        <strain evidence="2">CGMCC 1.16134</strain>
    </source>
</reference>
<dbReference type="RefSeq" id="WP_189022428.1">
    <property type="nucleotide sequence ID" value="NZ_BMKR01000003.1"/>
</dbReference>
<evidence type="ECO:0000256" key="1">
    <source>
        <dbReference type="SAM" id="MobiDB-lite"/>
    </source>
</evidence>
<dbReference type="Proteomes" id="UP000637643">
    <property type="component" value="Unassembled WGS sequence"/>
</dbReference>
<name>A0A917C0T3_9BACL</name>
<evidence type="ECO:0000313" key="3">
    <source>
        <dbReference type="Proteomes" id="UP000637643"/>
    </source>
</evidence>
<proteinExistence type="predicted"/>
<reference evidence="2" key="1">
    <citation type="journal article" date="2014" name="Int. J. Syst. Evol. Microbiol.">
        <title>Complete genome sequence of Corynebacterium casei LMG S-19264T (=DSM 44701T), isolated from a smear-ripened cheese.</title>
        <authorList>
            <consortium name="US DOE Joint Genome Institute (JGI-PGF)"/>
            <person name="Walter F."/>
            <person name="Albersmeier A."/>
            <person name="Kalinowski J."/>
            <person name="Ruckert C."/>
        </authorList>
    </citation>
    <scope>NUCLEOTIDE SEQUENCE</scope>
    <source>
        <strain evidence="2">CGMCC 1.16134</strain>
    </source>
</reference>
<keyword evidence="3" id="KW-1185">Reference proteome</keyword>
<comment type="caution">
    <text evidence="2">The sequence shown here is derived from an EMBL/GenBank/DDBJ whole genome shotgun (WGS) entry which is preliminary data.</text>
</comment>
<dbReference type="EMBL" id="BMKR01000003">
    <property type="protein sequence ID" value="GGF66509.1"/>
    <property type="molecule type" value="Genomic_DNA"/>
</dbReference>
<protein>
    <submittedName>
        <fullName evidence="2">Uncharacterized protein</fullName>
    </submittedName>
</protein>
<dbReference type="PANTHER" id="PTHR40616:SF1">
    <property type="entry name" value="LINALOOL DEHYDRATASE_ISOMERASE DOMAIN-CONTAINING PROTEIN"/>
    <property type="match status" value="1"/>
</dbReference>
<organism evidence="2 3">
    <name type="scientific">Paenibacillus albidus</name>
    <dbReference type="NCBI Taxonomy" id="2041023"/>
    <lineage>
        <taxon>Bacteria</taxon>
        <taxon>Bacillati</taxon>
        <taxon>Bacillota</taxon>
        <taxon>Bacilli</taxon>
        <taxon>Bacillales</taxon>
        <taxon>Paenibacillaceae</taxon>
        <taxon>Paenibacillus</taxon>
    </lineage>
</organism>